<reference evidence="4" key="1">
    <citation type="journal article" date="2019" name="Int. J. Syst. Evol. Microbiol.">
        <title>The Global Catalogue of Microorganisms (GCM) 10K type strain sequencing project: providing services to taxonomists for standard genome sequencing and annotation.</title>
        <authorList>
            <consortium name="The Broad Institute Genomics Platform"/>
            <consortium name="The Broad Institute Genome Sequencing Center for Infectious Disease"/>
            <person name="Wu L."/>
            <person name="Ma J."/>
        </authorList>
    </citation>
    <scope>NUCLEOTIDE SEQUENCE [LARGE SCALE GENOMIC DNA]</scope>
    <source>
        <strain evidence="4">VKM B-3226</strain>
    </source>
</reference>
<proteinExistence type="predicted"/>
<evidence type="ECO:0000256" key="2">
    <source>
        <dbReference type="SAM" id="MobiDB-lite"/>
    </source>
</evidence>
<feature type="region of interest" description="Disordered" evidence="2">
    <location>
        <begin position="1"/>
        <end position="28"/>
    </location>
</feature>
<name>A0ABV7RYP4_9RHOB</name>
<dbReference type="Proteomes" id="UP001595596">
    <property type="component" value="Unassembled WGS sequence"/>
</dbReference>
<comment type="caution">
    <text evidence="3">The sequence shown here is derived from an EMBL/GenBank/DDBJ whole genome shotgun (WGS) entry which is preliminary data.</text>
</comment>
<evidence type="ECO:0000256" key="1">
    <source>
        <dbReference type="SAM" id="Coils"/>
    </source>
</evidence>
<sequence>MTGFLPNNRQNPQHSPVARKTVLSPGDAMRRNRVLPPAQCRDNRAKLANLRNLIAAAEREYREMTLELDRLNDEGRVWLVIDLIHKTALASLDLGAAIMQLTGHKAGDAARALADGTQTFSDIHTGAAGVANGSVSGTEFARTLAQRALAHTPAKGAGAAYAKGTADLGLGGWASIDSITGAQGRSAANARTAEAGVEMAAGLVQRTADTLDTPAAKRVGAAAQIAKAMASYNRELEAAFNRRLETSGGLMATKATFQATMQRSMARYRRDAAELETLLEGCL</sequence>
<accession>A0ABV7RYP4</accession>
<feature type="compositionally biased region" description="Polar residues" evidence="2">
    <location>
        <begin position="1"/>
        <end position="14"/>
    </location>
</feature>
<feature type="coiled-coil region" evidence="1">
    <location>
        <begin position="40"/>
        <end position="74"/>
    </location>
</feature>
<evidence type="ECO:0000313" key="4">
    <source>
        <dbReference type="Proteomes" id="UP001595596"/>
    </source>
</evidence>
<keyword evidence="1" id="KW-0175">Coiled coil</keyword>
<protein>
    <submittedName>
        <fullName evidence="3">Uncharacterized protein</fullName>
    </submittedName>
</protein>
<dbReference type="RefSeq" id="WP_289893345.1">
    <property type="nucleotide sequence ID" value="NZ_JBHRXE010000019.1"/>
</dbReference>
<organism evidence="3 4">
    <name type="scientific">Paracoccus simplex</name>
    <dbReference type="NCBI Taxonomy" id="2086346"/>
    <lineage>
        <taxon>Bacteria</taxon>
        <taxon>Pseudomonadati</taxon>
        <taxon>Pseudomonadota</taxon>
        <taxon>Alphaproteobacteria</taxon>
        <taxon>Rhodobacterales</taxon>
        <taxon>Paracoccaceae</taxon>
        <taxon>Paracoccus</taxon>
    </lineage>
</organism>
<dbReference type="EMBL" id="JBHRXE010000019">
    <property type="protein sequence ID" value="MFC3569567.1"/>
    <property type="molecule type" value="Genomic_DNA"/>
</dbReference>
<keyword evidence="4" id="KW-1185">Reference proteome</keyword>
<gene>
    <name evidence="3" type="ORF">ACFOMP_08900</name>
</gene>
<evidence type="ECO:0000313" key="3">
    <source>
        <dbReference type="EMBL" id="MFC3569567.1"/>
    </source>
</evidence>